<dbReference type="GO" id="GO:0005743">
    <property type="term" value="C:mitochondrial inner membrane"/>
    <property type="evidence" value="ECO:0007669"/>
    <property type="project" value="InterPro"/>
</dbReference>
<comment type="caution">
    <text evidence="1">The sequence shown here is derived from an EMBL/GenBank/DDBJ whole genome shotgun (WGS) entry which is preliminary data.</text>
</comment>
<dbReference type="Proteomes" id="UP000289738">
    <property type="component" value="Chromosome A03"/>
</dbReference>
<dbReference type="EMBL" id="SDMP01000003">
    <property type="protein sequence ID" value="RYR69727.1"/>
    <property type="molecule type" value="Genomic_DNA"/>
</dbReference>
<gene>
    <name evidence="1" type="ORF">Ahy_A03g016275</name>
</gene>
<dbReference type="GO" id="GO:0045271">
    <property type="term" value="C:respiratory chain complex I"/>
    <property type="evidence" value="ECO:0007669"/>
    <property type="project" value="InterPro"/>
</dbReference>
<dbReference type="InterPro" id="IPR044980">
    <property type="entry name" value="NDUFB2_plant/fungi"/>
</dbReference>
<sequence>MTASPKVPLASLLSSSFIHQNSIRSSSSSSPAATTAQLISSIAQPAVGDGEDRSVSCSASKVALTLLSPDHRVHHCRRNLHLLPSFPSLKLFPRRPESKMGGGHGEGTTYKGITIHQPKRWHTVAGKGLCAVMWFWVFYRAKQDGPVVVGGILGRATMIMAMVVDTSRLQLRKGEQQILKSLCLPLVSNVYLIASNKFSSKRRDLFCIIS</sequence>
<name>A0A445E2R0_ARAHY</name>
<proteinExistence type="predicted"/>
<dbReference type="AlphaFoldDB" id="A0A445E2R0"/>
<dbReference type="PANTHER" id="PTHR36987">
    <property type="entry name" value="NADH DEHYDROGENASE [UBIQUINONE] 1 BETA SUBCOMPLEX SUBUNIT 2-LIKE"/>
    <property type="match status" value="1"/>
</dbReference>
<organism evidence="1 2">
    <name type="scientific">Arachis hypogaea</name>
    <name type="common">Peanut</name>
    <dbReference type="NCBI Taxonomy" id="3818"/>
    <lineage>
        <taxon>Eukaryota</taxon>
        <taxon>Viridiplantae</taxon>
        <taxon>Streptophyta</taxon>
        <taxon>Embryophyta</taxon>
        <taxon>Tracheophyta</taxon>
        <taxon>Spermatophyta</taxon>
        <taxon>Magnoliopsida</taxon>
        <taxon>eudicotyledons</taxon>
        <taxon>Gunneridae</taxon>
        <taxon>Pentapetalae</taxon>
        <taxon>rosids</taxon>
        <taxon>fabids</taxon>
        <taxon>Fabales</taxon>
        <taxon>Fabaceae</taxon>
        <taxon>Papilionoideae</taxon>
        <taxon>50 kb inversion clade</taxon>
        <taxon>dalbergioids sensu lato</taxon>
        <taxon>Dalbergieae</taxon>
        <taxon>Pterocarpus clade</taxon>
        <taxon>Arachis</taxon>
    </lineage>
</organism>
<accession>A0A445E2R0</accession>
<evidence type="ECO:0000313" key="1">
    <source>
        <dbReference type="EMBL" id="RYR69727.1"/>
    </source>
</evidence>
<protein>
    <submittedName>
        <fullName evidence="1">Uncharacterized protein</fullName>
    </submittedName>
</protein>
<dbReference type="STRING" id="3818.A0A445E2R0"/>
<reference evidence="1 2" key="1">
    <citation type="submission" date="2019-01" db="EMBL/GenBank/DDBJ databases">
        <title>Sequencing of cultivated peanut Arachis hypogaea provides insights into genome evolution and oil improvement.</title>
        <authorList>
            <person name="Chen X."/>
        </authorList>
    </citation>
    <scope>NUCLEOTIDE SEQUENCE [LARGE SCALE GENOMIC DNA]</scope>
    <source>
        <strain evidence="2">cv. Fuhuasheng</strain>
        <tissue evidence="1">Leaves</tissue>
    </source>
</reference>
<evidence type="ECO:0000313" key="2">
    <source>
        <dbReference type="Proteomes" id="UP000289738"/>
    </source>
</evidence>
<keyword evidence="2" id="KW-1185">Reference proteome</keyword>
<dbReference type="PANTHER" id="PTHR36987:SF1">
    <property type="entry name" value="NADH DEHYDROGENASE [UBIQUINONE] 1 BETA SUBCOMPLEX SUBUNIT 2"/>
    <property type="match status" value="1"/>
</dbReference>